<evidence type="ECO:0000313" key="1">
    <source>
        <dbReference type="EMBL" id="CAD5214512.1"/>
    </source>
</evidence>
<dbReference type="InterPro" id="IPR019311">
    <property type="entry name" value="Fy-3"/>
</dbReference>
<dbReference type="Proteomes" id="UP000783686">
    <property type="component" value="Unassembled WGS sequence"/>
</dbReference>
<protein>
    <submittedName>
        <fullName evidence="1">Uncharacterized protein</fullName>
    </submittedName>
</protein>
<dbReference type="EMBL" id="CAJFCW020000003">
    <property type="protein sequence ID" value="CAG9102856.1"/>
    <property type="molecule type" value="Genomic_DNA"/>
</dbReference>
<sequence>MRIQYPVRIPTKKKFIFIDEICGGTKADVSYDVFIPTATLYDFSSLFGHFVVETKLPEIFYANAKKQLKEFVLIETQKYEDELADAAVLDFLQGDYANDFDYETKFQMNCGINANFILTFDETFNELMNNGKTEELLKLIRLESKMTENMNKLLSQRDQELHKLRLECEAAVEKTKEASDLEEHSYNLSVLNEKLRNTNSNFCNQLKSLTERQRSEYANVVSILQNNGVFPDEKLASHSDLSTPSSYTPIEPVLDESFTIYIGNQLKSMHNARLLQYRSLGEFCHDDTVDAMERSVYESSRLNSLISLYRRDLKAAIILVERDPLYHLHARTEFYKLCEKSVELHFDPIDVQLRKIADRVPLMNQSQRASHSNQRCFESTEPRCPDDYEFFRPGDVYVTTHSNLSNVQVVFHLVTDQHWDKVDLTSRHPYINGLGNCIRMASKNAVGTMTFPLFLNKNVPKDQPLPYYQSRADLIFKCLKGLLIEVCSTGASNSNCAAFNQHSVHYNINFGIPEYLGQKVFETISDVLLQVFHLVPTVNVTDEMF</sequence>
<comment type="caution">
    <text evidence="1">The sequence shown here is derived from an EMBL/GenBank/DDBJ whole genome shotgun (WGS) entry which is preliminary data.</text>
</comment>
<dbReference type="Pfam" id="PF10154">
    <property type="entry name" value="Fy-3"/>
    <property type="match status" value="1"/>
</dbReference>
<dbReference type="AlphaFoldDB" id="A0A811KI40"/>
<proteinExistence type="predicted"/>
<dbReference type="OrthoDB" id="415359at2759"/>
<dbReference type="PANTHER" id="PTHR16525">
    <property type="entry name" value="PROTEIN C12ORF4"/>
    <property type="match status" value="1"/>
</dbReference>
<dbReference type="GO" id="GO:0005737">
    <property type="term" value="C:cytoplasm"/>
    <property type="evidence" value="ECO:0007669"/>
    <property type="project" value="TreeGrafter"/>
</dbReference>
<dbReference type="PANTHER" id="PTHR16525:SF0">
    <property type="entry name" value="PROTEIN C12ORF4"/>
    <property type="match status" value="1"/>
</dbReference>
<reference evidence="1" key="1">
    <citation type="submission" date="2020-09" db="EMBL/GenBank/DDBJ databases">
        <authorList>
            <person name="Kikuchi T."/>
        </authorList>
    </citation>
    <scope>NUCLEOTIDE SEQUENCE</scope>
    <source>
        <strain evidence="1">SH1</strain>
    </source>
</reference>
<gene>
    <name evidence="1" type="ORF">BOKJ2_LOCUS5630</name>
</gene>
<organism evidence="1 2">
    <name type="scientific">Bursaphelenchus okinawaensis</name>
    <dbReference type="NCBI Taxonomy" id="465554"/>
    <lineage>
        <taxon>Eukaryota</taxon>
        <taxon>Metazoa</taxon>
        <taxon>Ecdysozoa</taxon>
        <taxon>Nematoda</taxon>
        <taxon>Chromadorea</taxon>
        <taxon>Rhabditida</taxon>
        <taxon>Tylenchina</taxon>
        <taxon>Tylenchomorpha</taxon>
        <taxon>Aphelenchoidea</taxon>
        <taxon>Aphelenchoididae</taxon>
        <taxon>Bursaphelenchus</taxon>
    </lineage>
</organism>
<dbReference type="EMBL" id="CAJFDH010000003">
    <property type="protein sequence ID" value="CAD5214512.1"/>
    <property type="molecule type" value="Genomic_DNA"/>
</dbReference>
<name>A0A811KI40_9BILA</name>
<accession>A0A811KI40</accession>
<evidence type="ECO:0000313" key="2">
    <source>
        <dbReference type="Proteomes" id="UP000614601"/>
    </source>
</evidence>
<keyword evidence="2" id="KW-1185">Reference proteome</keyword>
<dbReference type="Proteomes" id="UP000614601">
    <property type="component" value="Unassembled WGS sequence"/>
</dbReference>